<dbReference type="KEGG" id="cci:CC1G_06691"/>
<dbReference type="GeneID" id="6016092"/>
<evidence type="ECO:0000256" key="1">
    <source>
        <dbReference type="SAM" id="MobiDB-lite"/>
    </source>
</evidence>
<reference evidence="2 3" key="1">
    <citation type="journal article" date="2010" name="Proc. Natl. Acad. Sci. U.S.A.">
        <title>Insights into evolution of multicellular fungi from the assembled chromosomes of the mushroom Coprinopsis cinerea (Coprinus cinereus).</title>
        <authorList>
            <person name="Stajich J.E."/>
            <person name="Wilke S.K."/>
            <person name="Ahren D."/>
            <person name="Au C.H."/>
            <person name="Birren B.W."/>
            <person name="Borodovsky M."/>
            <person name="Burns C."/>
            <person name="Canback B."/>
            <person name="Casselton L.A."/>
            <person name="Cheng C.K."/>
            <person name="Deng J."/>
            <person name="Dietrich F.S."/>
            <person name="Fargo D.C."/>
            <person name="Farman M.L."/>
            <person name="Gathman A.C."/>
            <person name="Goldberg J."/>
            <person name="Guigo R."/>
            <person name="Hoegger P.J."/>
            <person name="Hooker J.B."/>
            <person name="Huggins A."/>
            <person name="James T.Y."/>
            <person name="Kamada T."/>
            <person name="Kilaru S."/>
            <person name="Kodira C."/>
            <person name="Kues U."/>
            <person name="Kupfer D."/>
            <person name="Kwan H.S."/>
            <person name="Lomsadze A."/>
            <person name="Li W."/>
            <person name="Lilly W.W."/>
            <person name="Ma L.J."/>
            <person name="Mackey A.J."/>
            <person name="Manning G."/>
            <person name="Martin F."/>
            <person name="Muraguchi H."/>
            <person name="Natvig D.O."/>
            <person name="Palmerini H."/>
            <person name="Ramesh M.A."/>
            <person name="Rehmeyer C.J."/>
            <person name="Roe B.A."/>
            <person name="Shenoy N."/>
            <person name="Stanke M."/>
            <person name="Ter-Hovhannisyan V."/>
            <person name="Tunlid A."/>
            <person name="Velagapudi R."/>
            <person name="Vision T.J."/>
            <person name="Zeng Q."/>
            <person name="Zolan M.E."/>
            <person name="Pukkila P.J."/>
        </authorList>
    </citation>
    <scope>NUCLEOTIDE SEQUENCE [LARGE SCALE GENOMIC DNA]</scope>
    <source>
        <strain evidence="3">Okayama-7 / 130 / ATCC MYA-4618 / FGSC 9003</strain>
    </source>
</reference>
<evidence type="ECO:0000313" key="3">
    <source>
        <dbReference type="Proteomes" id="UP000001861"/>
    </source>
</evidence>
<dbReference type="EMBL" id="AACS02000005">
    <property type="protein sequence ID" value="EAU82381.1"/>
    <property type="molecule type" value="Genomic_DNA"/>
</dbReference>
<dbReference type="InterPro" id="IPR027796">
    <property type="entry name" value="OTT_1508_deam-like"/>
</dbReference>
<feature type="compositionally biased region" description="Basic residues" evidence="1">
    <location>
        <begin position="607"/>
        <end position="616"/>
    </location>
</feature>
<dbReference type="RefSeq" id="XP_001839478.1">
    <property type="nucleotide sequence ID" value="XM_001839426.1"/>
</dbReference>
<dbReference type="Pfam" id="PF14441">
    <property type="entry name" value="OTT_1508_deam"/>
    <property type="match status" value="1"/>
</dbReference>
<sequence>MPTDSESSTSEFEELERNIQTVTTLLHKGKYCGAEVGIHVGNPDIPPVLRHLSNLLTCGSPADRDAKQVVAVTGTFLPEDPQTPSAILVAQNPRVNSTEPGSRIVVSVAKPTAAQQDNMVDPSDSDDTPSLPSQFHALCNAFKTMGAFDQICLFALQRSIYKFLDRFLYYPRIFNGRTGEEFWEPLSEWDPLSDEIKTPRTVALTSLTPEDEFLLKDVPQNEKAWELSSASVKSFVLLVHAQLCKIDRHCRVLEGKIPFGASLHADAATCMDQINASCIVLLELHRHKLLETLLVGTSLAKLLNTEFAGRGGAVQGETPAMRLYGFIKKILAWHWAAYELYYGKHSVFPGSYETGFVTASYRKHDLLPLYDVQHRLDGNELGELEDVVMSDPNWDEAEVDLQTSQRLDALQQRARRGKHERFKTQALEHLYRQLGSRTRFTGTLHAETILMAVAKYQAQAHGERITYGADIDDASLENLCALLPGSEAPCAIGVGKKCCYCCWQLGERIGGVKLPGTHGILFPWTPPPIGVDIAQLRDLEQHLWKNLGDLCTRPLSRRPRVVRRQSSGESMADDTTLAPQVQPPPAIRSDSPEQMPQMELPDLQLRRPTKGRKQRN</sequence>
<dbReference type="Proteomes" id="UP000001861">
    <property type="component" value="Unassembled WGS sequence"/>
</dbReference>
<comment type="caution">
    <text evidence="2">The sequence shown here is derived from an EMBL/GenBank/DDBJ whole genome shotgun (WGS) entry which is preliminary data.</text>
</comment>
<organism evidence="2 3">
    <name type="scientific">Coprinopsis cinerea (strain Okayama-7 / 130 / ATCC MYA-4618 / FGSC 9003)</name>
    <name type="common">Inky cap fungus</name>
    <name type="synonym">Hormographiella aspergillata</name>
    <dbReference type="NCBI Taxonomy" id="240176"/>
    <lineage>
        <taxon>Eukaryota</taxon>
        <taxon>Fungi</taxon>
        <taxon>Dikarya</taxon>
        <taxon>Basidiomycota</taxon>
        <taxon>Agaricomycotina</taxon>
        <taxon>Agaricomycetes</taxon>
        <taxon>Agaricomycetidae</taxon>
        <taxon>Agaricales</taxon>
        <taxon>Agaricineae</taxon>
        <taxon>Psathyrellaceae</taxon>
        <taxon>Coprinopsis</taxon>
    </lineage>
</organism>
<dbReference type="InParanoid" id="A8P816"/>
<gene>
    <name evidence="2" type="ORF">CC1G_06691</name>
</gene>
<name>A8P816_COPC7</name>
<proteinExistence type="predicted"/>
<protein>
    <submittedName>
        <fullName evidence="2">Uncharacterized protein</fullName>
    </submittedName>
</protein>
<feature type="region of interest" description="Disordered" evidence="1">
    <location>
        <begin position="558"/>
        <end position="616"/>
    </location>
</feature>
<dbReference type="AlphaFoldDB" id="A8P816"/>
<keyword evidence="3" id="KW-1185">Reference proteome</keyword>
<dbReference type="OrthoDB" id="3065631at2759"/>
<dbReference type="VEuPathDB" id="FungiDB:CC1G_06691"/>
<accession>A8P816</accession>
<dbReference type="OMA" id="VAQHEVF"/>
<evidence type="ECO:0000313" key="2">
    <source>
        <dbReference type="EMBL" id="EAU82381.1"/>
    </source>
</evidence>